<sequence length="111" mass="12091">MRFLVALSAIAAVSVAIHYTAPEKCPFFDAASTAANHEAGTDVTERIDACNAIQGCKWFLQNVMVKGNNDEERWAALQIALNSVEVQDFVKSIKLATTMAPIETTTTDIEE</sequence>
<name>A0AAV5WPK2_9BILA</name>
<reference evidence="2" key="1">
    <citation type="submission" date="2023-10" db="EMBL/GenBank/DDBJ databases">
        <title>Genome assembly of Pristionchus species.</title>
        <authorList>
            <person name="Yoshida K."/>
            <person name="Sommer R.J."/>
        </authorList>
    </citation>
    <scope>NUCLEOTIDE SEQUENCE</scope>
    <source>
        <strain evidence="2">RS5133</strain>
    </source>
</reference>
<evidence type="ECO:0000313" key="3">
    <source>
        <dbReference type="Proteomes" id="UP001432322"/>
    </source>
</evidence>
<feature type="non-terminal residue" evidence="2">
    <location>
        <position position="111"/>
    </location>
</feature>
<evidence type="ECO:0000256" key="1">
    <source>
        <dbReference type="SAM" id="SignalP"/>
    </source>
</evidence>
<gene>
    <name evidence="2" type="ORF">PFISCL1PPCAC_23757</name>
</gene>
<dbReference type="AlphaFoldDB" id="A0AAV5WPK2"/>
<feature type="signal peptide" evidence="1">
    <location>
        <begin position="1"/>
        <end position="16"/>
    </location>
</feature>
<proteinExistence type="predicted"/>
<keyword evidence="1" id="KW-0732">Signal</keyword>
<feature type="chain" id="PRO_5043473174" evidence="1">
    <location>
        <begin position="17"/>
        <end position="111"/>
    </location>
</feature>
<protein>
    <submittedName>
        <fullName evidence="2">Uncharacterized protein</fullName>
    </submittedName>
</protein>
<comment type="caution">
    <text evidence="2">The sequence shown here is derived from an EMBL/GenBank/DDBJ whole genome shotgun (WGS) entry which is preliminary data.</text>
</comment>
<accession>A0AAV5WPK2</accession>
<dbReference type="Proteomes" id="UP001432322">
    <property type="component" value="Unassembled WGS sequence"/>
</dbReference>
<keyword evidence="3" id="KW-1185">Reference proteome</keyword>
<evidence type="ECO:0000313" key="2">
    <source>
        <dbReference type="EMBL" id="GMT32460.1"/>
    </source>
</evidence>
<organism evidence="2 3">
    <name type="scientific">Pristionchus fissidentatus</name>
    <dbReference type="NCBI Taxonomy" id="1538716"/>
    <lineage>
        <taxon>Eukaryota</taxon>
        <taxon>Metazoa</taxon>
        <taxon>Ecdysozoa</taxon>
        <taxon>Nematoda</taxon>
        <taxon>Chromadorea</taxon>
        <taxon>Rhabditida</taxon>
        <taxon>Rhabditina</taxon>
        <taxon>Diplogasteromorpha</taxon>
        <taxon>Diplogasteroidea</taxon>
        <taxon>Neodiplogasteridae</taxon>
        <taxon>Pristionchus</taxon>
    </lineage>
</organism>
<dbReference type="EMBL" id="BTSY01000006">
    <property type="protein sequence ID" value="GMT32460.1"/>
    <property type="molecule type" value="Genomic_DNA"/>
</dbReference>